<dbReference type="Gene3D" id="3.30.1360.40">
    <property type="match status" value="1"/>
</dbReference>
<dbReference type="OrthoDB" id="9768696at2"/>
<dbReference type="AlphaFoldDB" id="A0A239VU50"/>
<reference evidence="5 6" key="1">
    <citation type="submission" date="2017-06" db="EMBL/GenBank/DDBJ databases">
        <authorList>
            <consortium name="Pathogen Informatics"/>
        </authorList>
    </citation>
    <scope>NUCLEOTIDE SEQUENCE [LARGE SCALE GENOMIC DNA]</scope>
    <source>
        <strain evidence="5 6">NCTC13039</strain>
    </source>
</reference>
<dbReference type="SUPFAM" id="SSF50891">
    <property type="entry name" value="Cyclophilin-like"/>
    <property type="match status" value="1"/>
</dbReference>
<keyword evidence="1" id="KW-0547">Nucleotide-binding</keyword>
<gene>
    <name evidence="5" type="primary">kipI</name>
    <name evidence="5" type="ORF">SAMEA4475696_02290</name>
</gene>
<dbReference type="Pfam" id="PF02682">
    <property type="entry name" value="CT_C_D"/>
    <property type="match status" value="1"/>
</dbReference>
<keyword evidence="6" id="KW-1185">Reference proteome</keyword>
<dbReference type="Proteomes" id="UP000242637">
    <property type="component" value="Chromosome 1"/>
</dbReference>
<evidence type="ECO:0000256" key="2">
    <source>
        <dbReference type="ARBA" id="ARBA00022801"/>
    </source>
</evidence>
<proteinExistence type="predicted"/>
<evidence type="ECO:0000256" key="1">
    <source>
        <dbReference type="ARBA" id="ARBA00022741"/>
    </source>
</evidence>
<evidence type="ECO:0000256" key="3">
    <source>
        <dbReference type="ARBA" id="ARBA00022840"/>
    </source>
</evidence>
<dbReference type="PANTHER" id="PTHR34698">
    <property type="entry name" value="5-OXOPROLINASE SUBUNIT B"/>
    <property type="match status" value="1"/>
</dbReference>
<evidence type="ECO:0000313" key="5">
    <source>
        <dbReference type="EMBL" id="SNV25652.1"/>
    </source>
</evidence>
<dbReference type="GO" id="GO:0005524">
    <property type="term" value="F:ATP binding"/>
    <property type="evidence" value="ECO:0007669"/>
    <property type="project" value="UniProtKB-KW"/>
</dbReference>
<keyword evidence="3" id="KW-0067">ATP-binding</keyword>
<sequence>MKATLHPVGDRAILIDLPDEHTRRALDTELRQRRTHGWLNNTIIEQIPAAQTILLRLATPTDTAALATELRHLLPTLTPTNHTTTETTTTETTIPVTYNGEDLHTLAHHLNTTPTELITWHTHRPWTVDFCGFMPGFAYLTRQPDPNNHLDTTPIPRHHTPRTRIPAGSVALAAHWSAIYPHPSPGGWQLIGHTTHPIWNIHTTPPTTLRPGQHIRFQETR</sequence>
<dbReference type="InterPro" id="IPR010016">
    <property type="entry name" value="PxpB"/>
</dbReference>
<dbReference type="KEGG" id="dco:SAMEA4475696_2290"/>
<dbReference type="EMBL" id="LT906453">
    <property type="protein sequence ID" value="SNV25652.1"/>
    <property type="molecule type" value="Genomic_DNA"/>
</dbReference>
<name>A0A239VU50_9MICO</name>
<evidence type="ECO:0000313" key="6">
    <source>
        <dbReference type="Proteomes" id="UP000242637"/>
    </source>
</evidence>
<dbReference type="InterPro" id="IPR029000">
    <property type="entry name" value="Cyclophilin-like_dom_sf"/>
</dbReference>
<keyword evidence="2" id="KW-0378">Hydrolase</keyword>
<dbReference type="GeneID" id="63460447"/>
<dbReference type="SMART" id="SM00796">
    <property type="entry name" value="AHS1"/>
    <property type="match status" value="1"/>
</dbReference>
<organism evidence="5 6">
    <name type="scientific">Dermatophilus congolensis</name>
    <dbReference type="NCBI Taxonomy" id="1863"/>
    <lineage>
        <taxon>Bacteria</taxon>
        <taxon>Bacillati</taxon>
        <taxon>Actinomycetota</taxon>
        <taxon>Actinomycetes</taxon>
        <taxon>Micrococcales</taxon>
        <taxon>Dermatophilaceae</taxon>
        <taxon>Dermatophilus</taxon>
    </lineage>
</organism>
<dbReference type="Gene3D" id="2.40.100.10">
    <property type="entry name" value="Cyclophilin-like"/>
    <property type="match status" value="1"/>
</dbReference>
<dbReference type="STRING" id="1121387.GCA_000429885_00654"/>
<dbReference type="RefSeq" id="WP_028326719.1">
    <property type="nucleotide sequence ID" value="NZ_LT906453.1"/>
</dbReference>
<protein>
    <submittedName>
        <fullName evidence="5">Sporulation inhibitor kipI</fullName>
    </submittedName>
</protein>
<feature type="domain" description="Carboxyltransferase" evidence="4">
    <location>
        <begin position="3"/>
        <end position="209"/>
    </location>
</feature>
<dbReference type="GO" id="GO:0016787">
    <property type="term" value="F:hydrolase activity"/>
    <property type="evidence" value="ECO:0007669"/>
    <property type="project" value="UniProtKB-KW"/>
</dbReference>
<accession>A0A239VU50</accession>
<dbReference type="InterPro" id="IPR003833">
    <property type="entry name" value="CT_C_D"/>
</dbReference>
<evidence type="ECO:0000259" key="4">
    <source>
        <dbReference type="SMART" id="SM00796"/>
    </source>
</evidence>
<dbReference type="PANTHER" id="PTHR34698:SF2">
    <property type="entry name" value="5-OXOPROLINASE SUBUNIT B"/>
    <property type="match status" value="1"/>
</dbReference>